<comment type="caution">
    <text evidence="2">The sequence shown here is derived from an EMBL/GenBank/DDBJ whole genome shotgun (WGS) entry which is preliminary data.</text>
</comment>
<evidence type="ECO:0000256" key="1">
    <source>
        <dbReference type="SAM" id="Phobius"/>
    </source>
</evidence>
<protein>
    <submittedName>
        <fullName evidence="2">Uncharacterized protein</fullName>
    </submittedName>
</protein>
<dbReference type="Proteomes" id="UP000241964">
    <property type="component" value="Unassembled WGS sequence"/>
</dbReference>
<organism evidence="2 3">
    <name type="scientific">Dyadobacter jiangsuensis</name>
    <dbReference type="NCBI Taxonomy" id="1591085"/>
    <lineage>
        <taxon>Bacteria</taxon>
        <taxon>Pseudomonadati</taxon>
        <taxon>Bacteroidota</taxon>
        <taxon>Cytophagia</taxon>
        <taxon>Cytophagales</taxon>
        <taxon>Spirosomataceae</taxon>
        <taxon>Dyadobacter</taxon>
    </lineage>
</organism>
<feature type="transmembrane region" description="Helical" evidence="1">
    <location>
        <begin position="31"/>
        <end position="50"/>
    </location>
</feature>
<dbReference type="AlphaFoldDB" id="A0A2P8FAR1"/>
<gene>
    <name evidence="2" type="ORF">CLV60_12923</name>
</gene>
<sequence>MDKFHWAKYIFSFWIVAIIAALTAKYITSNAFVLIILSAALCWLSIKGFSATKAYR</sequence>
<dbReference type="EMBL" id="PYAS01000029">
    <property type="protein sequence ID" value="PSL18794.1"/>
    <property type="molecule type" value="Genomic_DNA"/>
</dbReference>
<keyword evidence="1" id="KW-0472">Membrane</keyword>
<accession>A0A2P8FAR1</accession>
<keyword evidence="3" id="KW-1185">Reference proteome</keyword>
<reference evidence="2 3" key="1">
    <citation type="submission" date="2018-03" db="EMBL/GenBank/DDBJ databases">
        <title>Genomic Encyclopedia of Archaeal and Bacterial Type Strains, Phase II (KMG-II): from individual species to whole genera.</title>
        <authorList>
            <person name="Goeker M."/>
        </authorList>
    </citation>
    <scope>NUCLEOTIDE SEQUENCE [LARGE SCALE GENOMIC DNA]</scope>
    <source>
        <strain evidence="2 3">DSM 29057</strain>
    </source>
</reference>
<proteinExistence type="predicted"/>
<keyword evidence="1" id="KW-1133">Transmembrane helix</keyword>
<evidence type="ECO:0000313" key="2">
    <source>
        <dbReference type="EMBL" id="PSL18794.1"/>
    </source>
</evidence>
<evidence type="ECO:0000313" key="3">
    <source>
        <dbReference type="Proteomes" id="UP000241964"/>
    </source>
</evidence>
<name>A0A2P8FAR1_9BACT</name>
<keyword evidence="1" id="KW-0812">Transmembrane</keyword>